<keyword evidence="2 6" id="KW-0812">Transmembrane</keyword>
<dbReference type="GO" id="GO:0071944">
    <property type="term" value="C:cell periphery"/>
    <property type="evidence" value="ECO:0007669"/>
    <property type="project" value="UniProtKB-ARBA"/>
</dbReference>
<keyword evidence="3 6" id="KW-1133">Transmembrane helix</keyword>
<feature type="transmembrane region" description="Helical" evidence="6">
    <location>
        <begin position="197"/>
        <end position="218"/>
    </location>
</feature>
<feature type="region of interest" description="Disordered" evidence="5">
    <location>
        <begin position="353"/>
        <end position="414"/>
    </location>
</feature>
<proteinExistence type="predicted"/>
<accession>A0AAF0Y6A5</accession>
<evidence type="ECO:0000313" key="8">
    <source>
        <dbReference type="EMBL" id="WOO77558.1"/>
    </source>
</evidence>
<evidence type="ECO:0000256" key="4">
    <source>
        <dbReference type="ARBA" id="ARBA00023136"/>
    </source>
</evidence>
<organism evidence="8 9">
    <name type="scientific">Vanrija pseudolonga</name>
    <dbReference type="NCBI Taxonomy" id="143232"/>
    <lineage>
        <taxon>Eukaryota</taxon>
        <taxon>Fungi</taxon>
        <taxon>Dikarya</taxon>
        <taxon>Basidiomycota</taxon>
        <taxon>Agaricomycotina</taxon>
        <taxon>Tremellomycetes</taxon>
        <taxon>Trichosporonales</taxon>
        <taxon>Trichosporonaceae</taxon>
        <taxon>Vanrija</taxon>
    </lineage>
</organism>
<gene>
    <name evidence="8" type="ORF">LOC62_01G001132</name>
</gene>
<evidence type="ECO:0000256" key="6">
    <source>
        <dbReference type="SAM" id="Phobius"/>
    </source>
</evidence>
<feature type="signal peptide" evidence="7">
    <location>
        <begin position="1"/>
        <end position="16"/>
    </location>
</feature>
<name>A0AAF0Y6A5_9TREE</name>
<keyword evidence="4 6" id="KW-0472">Membrane</keyword>
<comment type="subcellular location">
    <subcellularLocation>
        <location evidence="1">Membrane</location>
        <topology evidence="1">Single-pass membrane protein</topology>
    </subcellularLocation>
</comment>
<feature type="region of interest" description="Disordered" evidence="5">
    <location>
        <begin position="34"/>
        <end position="192"/>
    </location>
</feature>
<dbReference type="GeneID" id="87804389"/>
<feature type="chain" id="PRO_5041933060" description="Mid2 domain-containing protein" evidence="7">
    <location>
        <begin position="17"/>
        <end position="414"/>
    </location>
</feature>
<evidence type="ECO:0000313" key="9">
    <source>
        <dbReference type="Proteomes" id="UP000827549"/>
    </source>
</evidence>
<evidence type="ECO:0000256" key="1">
    <source>
        <dbReference type="ARBA" id="ARBA00004167"/>
    </source>
</evidence>
<keyword evidence="7" id="KW-0732">Signal</keyword>
<evidence type="ECO:0008006" key="10">
    <source>
        <dbReference type="Google" id="ProtNLM"/>
    </source>
</evidence>
<dbReference type="GO" id="GO:0016020">
    <property type="term" value="C:membrane"/>
    <property type="evidence" value="ECO:0007669"/>
    <property type="project" value="UniProtKB-SubCell"/>
</dbReference>
<sequence length="414" mass="42111">MRIAPAAVLILPLALAAQSAAPHRRHHYRRQLTITESQSGNGNLAQSSGSGSGVAVSDTPTTSAPAVTTTAAAPTTTPPAPTTSAAAPTTAAPTTSAAAPPTTSVPSSGVPASNDPSPSSAAPTTSAAAPTTTAATPTDPTTITTKDSTTASSSSSSAGTLSILSPSIVHPTAKPSSSASGSAAADKSSSGGLSKGAIIGIVVAASVVGLAAIIWTAIRKWKLRPSKRFDSRMQPIDFSPDNRELGDDFLEKTLHRSASNASADRQRQQFVADLDHENNLTAGVPEHDFTAGSGHAATGYPVYDQYGNPHPAHDGGYYANDGYGGYPPEVAATGYPPQPGTAANYNYEYPSQDQQAHGYADVQRGSSPPHVQQHPATAPGQAGWSDPLATSDFQLSGRPTAGEGPYAQAATYRY</sequence>
<evidence type="ECO:0000256" key="2">
    <source>
        <dbReference type="ARBA" id="ARBA00022692"/>
    </source>
</evidence>
<dbReference type="Proteomes" id="UP000827549">
    <property type="component" value="Chromosome 1"/>
</dbReference>
<feature type="compositionally biased region" description="Low complexity" evidence="5">
    <location>
        <begin position="59"/>
        <end position="75"/>
    </location>
</feature>
<dbReference type="InterPro" id="IPR051694">
    <property type="entry name" value="Immunoregulatory_rcpt-like"/>
</dbReference>
<dbReference type="PANTHER" id="PTHR15549">
    <property type="entry name" value="PAIRED IMMUNOGLOBULIN-LIKE TYPE 2 RECEPTOR"/>
    <property type="match status" value="1"/>
</dbReference>
<feature type="compositionally biased region" description="Polar residues" evidence="5">
    <location>
        <begin position="34"/>
        <end position="46"/>
    </location>
</feature>
<reference evidence="8" key="1">
    <citation type="submission" date="2023-10" db="EMBL/GenBank/DDBJ databases">
        <authorList>
            <person name="Noh H."/>
        </authorList>
    </citation>
    <scope>NUCLEOTIDE SEQUENCE</scope>
    <source>
        <strain evidence="8">DUCC4014</strain>
    </source>
</reference>
<protein>
    <recommendedName>
        <fullName evidence="10">Mid2 domain-containing protein</fullName>
    </recommendedName>
</protein>
<dbReference type="RefSeq" id="XP_062623590.1">
    <property type="nucleotide sequence ID" value="XM_062767606.1"/>
</dbReference>
<evidence type="ECO:0000256" key="5">
    <source>
        <dbReference type="SAM" id="MobiDB-lite"/>
    </source>
</evidence>
<evidence type="ECO:0000256" key="7">
    <source>
        <dbReference type="SAM" id="SignalP"/>
    </source>
</evidence>
<keyword evidence="9" id="KW-1185">Reference proteome</keyword>
<feature type="compositionally biased region" description="Low complexity" evidence="5">
    <location>
        <begin position="82"/>
        <end position="192"/>
    </location>
</feature>
<evidence type="ECO:0000256" key="3">
    <source>
        <dbReference type="ARBA" id="ARBA00022989"/>
    </source>
</evidence>
<dbReference type="EMBL" id="CP086714">
    <property type="protein sequence ID" value="WOO77558.1"/>
    <property type="molecule type" value="Genomic_DNA"/>
</dbReference>
<dbReference type="AlphaFoldDB" id="A0AAF0Y6A5"/>